<comment type="caution">
    <text evidence="1">The sequence shown here is derived from an EMBL/GenBank/DDBJ whole genome shotgun (WGS) entry which is preliminary data.</text>
</comment>
<name>A0A644Z4D9_9ZZZZ</name>
<protein>
    <recommendedName>
        <fullName evidence="2">Amidohydrolase-related domain-containing protein</fullName>
    </recommendedName>
</protein>
<dbReference type="Gene3D" id="3.20.20.140">
    <property type="entry name" value="Metal-dependent hydrolases"/>
    <property type="match status" value="1"/>
</dbReference>
<sequence>MLREHENLYCDLSAFSGCNALTRDPDYGYRFIEEFSDRLLYAVDLCTPDDRQPRMLASFLDASYESGCISERDYTLICRGNAIRVLNLEDLSE</sequence>
<reference evidence="1" key="1">
    <citation type="submission" date="2019-08" db="EMBL/GenBank/DDBJ databases">
        <authorList>
            <person name="Kucharzyk K."/>
            <person name="Murdoch R.W."/>
            <person name="Higgins S."/>
            <person name="Loffler F."/>
        </authorList>
    </citation>
    <scope>NUCLEOTIDE SEQUENCE</scope>
</reference>
<proteinExistence type="predicted"/>
<evidence type="ECO:0000313" key="1">
    <source>
        <dbReference type="EMBL" id="MPM35726.1"/>
    </source>
</evidence>
<dbReference type="SUPFAM" id="SSF51556">
    <property type="entry name" value="Metallo-dependent hydrolases"/>
    <property type="match status" value="1"/>
</dbReference>
<accession>A0A644Z4D9</accession>
<dbReference type="AlphaFoldDB" id="A0A644Z4D9"/>
<organism evidence="1">
    <name type="scientific">bioreactor metagenome</name>
    <dbReference type="NCBI Taxonomy" id="1076179"/>
    <lineage>
        <taxon>unclassified sequences</taxon>
        <taxon>metagenomes</taxon>
        <taxon>ecological metagenomes</taxon>
    </lineage>
</organism>
<dbReference type="InterPro" id="IPR032466">
    <property type="entry name" value="Metal_Hydrolase"/>
</dbReference>
<gene>
    <name evidence="1" type="ORF">SDC9_82319</name>
</gene>
<dbReference type="EMBL" id="VSSQ01007378">
    <property type="protein sequence ID" value="MPM35726.1"/>
    <property type="molecule type" value="Genomic_DNA"/>
</dbReference>
<evidence type="ECO:0008006" key="2">
    <source>
        <dbReference type="Google" id="ProtNLM"/>
    </source>
</evidence>